<evidence type="ECO:0000313" key="3">
    <source>
        <dbReference type="Proteomes" id="UP000640531"/>
    </source>
</evidence>
<protein>
    <recommendedName>
        <fullName evidence="1">AAA+ ATPase domain-containing protein</fullName>
    </recommendedName>
</protein>
<dbReference type="Proteomes" id="UP000640531">
    <property type="component" value="Unassembled WGS sequence"/>
</dbReference>
<dbReference type="SMART" id="SM00028">
    <property type="entry name" value="TPR"/>
    <property type="match status" value="2"/>
</dbReference>
<gene>
    <name evidence="2" type="ORF">H6G59_07685</name>
</gene>
<dbReference type="Gene3D" id="1.25.40.10">
    <property type="entry name" value="Tetratricopeptide repeat domain"/>
    <property type="match status" value="1"/>
</dbReference>
<dbReference type="RefSeq" id="WP_190713034.1">
    <property type="nucleotide sequence ID" value="NZ_JACJST010000005.1"/>
</dbReference>
<dbReference type="Gene3D" id="3.40.50.300">
    <property type="entry name" value="P-loop containing nucleotide triphosphate hydrolases"/>
    <property type="match status" value="1"/>
</dbReference>
<dbReference type="PANTHER" id="PTHR47691">
    <property type="entry name" value="REGULATOR-RELATED"/>
    <property type="match status" value="1"/>
</dbReference>
<dbReference type="EMBL" id="JACJST010000005">
    <property type="protein sequence ID" value="MBD2567792.1"/>
    <property type="molecule type" value="Genomic_DNA"/>
</dbReference>
<dbReference type="InterPro" id="IPR019734">
    <property type="entry name" value="TPR_rpt"/>
</dbReference>
<feature type="domain" description="AAA+ ATPase" evidence="1">
    <location>
        <begin position="134"/>
        <end position="290"/>
    </location>
</feature>
<dbReference type="SMART" id="SM00382">
    <property type="entry name" value="AAA"/>
    <property type="match status" value="1"/>
</dbReference>
<dbReference type="InterPro" id="IPR003593">
    <property type="entry name" value="AAA+_ATPase"/>
</dbReference>
<dbReference type="PANTHER" id="PTHR47691:SF3">
    <property type="entry name" value="HTH-TYPE TRANSCRIPTIONAL REGULATOR RV0890C-RELATED"/>
    <property type="match status" value="1"/>
</dbReference>
<dbReference type="SUPFAM" id="SSF52540">
    <property type="entry name" value="P-loop containing nucleoside triphosphate hydrolases"/>
    <property type="match status" value="1"/>
</dbReference>
<evidence type="ECO:0000313" key="2">
    <source>
        <dbReference type="EMBL" id="MBD2567792.1"/>
    </source>
</evidence>
<name>A0ABR8FC47_9NOST</name>
<accession>A0ABR8FC47</accession>
<evidence type="ECO:0000259" key="1">
    <source>
        <dbReference type="SMART" id="SM00382"/>
    </source>
</evidence>
<dbReference type="InterPro" id="IPR027417">
    <property type="entry name" value="P-loop_NTPase"/>
</dbReference>
<dbReference type="InterPro" id="IPR011990">
    <property type="entry name" value="TPR-like_helical_dom_sf"/>
</dbReference>
<keyword evidence="3" id="KW-1185">Reference proteome</keyword>
<dbReference type="SUPFAM" id="SSF48452">
    <property type="entry name" value="TPR-like"/>
    <property type="match status" value="1"/>
</dbReference>
<proteinExistence type="predicted"/>
<organism evidence="2 3">
    <name type="scientific">Anabaena lutea FACHB-196</name>
    <dbReference type="NCBI Taxonomy" id="2692881"/>
    <lineage>
        <taxon>Bacteria</taxon>
        <taxon>Bacillati</taxon>
        <taxon>Cyanobacteriota</taxon>
        <taxon>Cyanophyceae</taxon>
        <taxon>Nostocales</taxon>
        <taxon>Nostocaceae</taxon>
        <taxon>Anabaena</taxon>
    </lineage>
</organism>
<comment type="caution">
    <text evidence="2">The sequence shown here is derived from an EMBL/GenBank/DDBJ whole genome shotgun (WGS) entry which is preliminary data.</text>
</comment>
<reference evidence="2 3" key="1">
    <citation type="journal article" date="2020" name="ISME J.">
        <title>Comparative genomics reveals insights into cyanobacterial evolution and habitat adaptation.</title>
        <authorList>
            <person name="Chen M.Y."/>
            <person name="Teng W.K."/>
            <person name="Zhao L."/>
            <person name="Hu C.X."/>
            <person name="Zhou Y.K."/>
            <person name="Han B.P."/>
            <person name="Song L.R."/>
            <person name="Shu W.S."/>
        </authorList>
    </citation>
    <scope>NUCLEOTIDE SEQUENCE [LARGE SCALE GENOMIC DNA]</scope>
    <source>
        <strain evidence="2 3">FACHB-196</strain>
    </source>
</reference>
<sequence>MGTQRKRGCKLTEIGYCKLITTLTTKEIKRRNWASWIQEQTEKIGEDIGDDTIRKILNKESVDETSIKSVFNALELLYQSNTDIILPEKCSDVTIPQSTITLSVSYQNLPRPDYQSFIGREAEIKELLTYLAIPNNIIGVHSISGTGKTTLVLEAAYRCLEAAKSGTKNQGLPIFEAIIFTSAKQQRFHGKGLSQCLQRASKKEDIVKKIAEVINASEINNIVDFEEKVFEVYKRLENLSTLLIIDNLETLEDKEDIDSLLYELPPSVTIVITSREQTLLQNVIHLKPLKEKDTSEFIESKAKELKITLSDQEKTTIYETTGGMPGAIMYALGLVRCHYDINVVLSQLKQPDQDINKFWFEAHLQQIRNQPAYYLLMALAMFPKSANFAAIIHVGLPETDTSIISDGLAILQQLLLINKEDERFVISLPLTRSYVFGELENNPEFETQARERWINWYLEYSHKYGRQDEKEWNEYKYLEEEWENLQDVIEWCIEQDRYNKFLQLWRNINGYSHAKGYYESDRTTAWQNRLSWINWLIDTARQQKKWDDLAELIFDKARTVTLMGNNLKQAKSLFAEVWKLSRNLDKNIDFQLQIVSHIVYLRWKELKVYQANLWLKLSEKLMQNANFTETTANRHQFYIFYFRGKISEYHQNYDRAITYYHQALNLAEALNWQRAISIVKNWLGDVKVQQGNFSEAKLILDECLDIAEKNNDKCRAAFCKESLAFLAEKNGNLPAARELAELAHKDFVSLGMLTEAAETQAFIQRIK</sequence>